<sequence length="166" mass="18222">MCTDTLTAIKPEYSQEEVASIIENMTRKKISSNWLVDVITSSNFLDVFKEVAKTIRAKIVVDAKNKTQTIGALQAFSLDFIDLYKVAIPCLDSDESRMKALEDVKDSVLQFAEMIRVIEQEQGKKFSLTDMVLVGVAGAAVGGASVVFGSMLKDAVANFFKKKDVA</sequence>
<evidence type="ECO:0000256" key="1">
    <source>
        <dbReference type="SAM" id="Phobius"/>
    </source>
</evidence>
<dbReference type="Proteomes" id="UP000184001">
    <property type="component" value="Unassembled WGS sequence"/>
</dbReference>
<evidence type="ECO:0000313" key="2">
    <source>
        <dbReference type="EMBL" id="SHJ76244.1"/>
    </source>
</evidence>
<comment type="caution">
    <text evidence="2">The sequence shown here is derived from an EMBL/GenBank/DDBJ whole genome shotgun (WGS) entry which is preliminary data.</text>
</comment>
<feature type="transmembrane region" description="Helical" evidence="1">
    <location>
        <begin position="131"/>
        <end position="152"/>
    </location>
</feature>
<dbReference type="AlphaFoldDB" id="A0A8G2CCA8"/>
<keyword evidence="1" id="KW-0472">Membrane</keyword>
<dbReference type="RefSeq" id="WP_019999156.1">
    <property type="nucleotide sequence ID" value="NZ_CP192219.1"/>
</dbReference>
<proteinExistence type="predicted"/>
<name>A0A8G2CCA8_9BACT</name>
<evidence type="ECO:0000313" key="3">
    <source>
        <dbReference type="Proteomes" id="UP000184001"/>
    </source>
</evidence>
<dbReference type="EMBL" id="FQZR01000016">
    <property type="protein sequence ID" value="SHJ76244.1"/>
    <property type="molecule type" value="Genomic_DNA"/>
</dbReference>
<gene>
    <name evidence="2" type="ORF">SAMN05660830_03166</name>
</gene>
<accession>A0A8G2CCA8</accession>
<keyword evidence="1" id="KW-0812">Transmembrane</keyword>
<protein>
    <submittedName>
        <fullName evidence="2">Uncharacterized protein</fullName>
    </submittedName>
</protein>
<organism evidence="2 3">
    <name type="scientific">Halodesulfovibrio aestuarii</name>
    <dbReference type="NCBI Taxonomy" id="126333"/>
    <lineage>
        <taxon>Bacteria</taxon>
        <taxon>Pseudomonadati</taxon>
        <taxon>Thermodesulfobacteriota</taxon>
        <taxon>Desulfovibrionia</taxon>
        <taxon>Desulfovibrionales</taxon>
        <taxon>Desulfovibrionaceae</taxon>
        <taxon>Halodesulfovibrio</taxon>
    </lineage>
</organism>
<keyword evidence="1" id="KW-1133">Transmembrane helix</keyword>
<reference evidence="2 3" key="1">
    <citation type="submission" date="2016-11" db="EMBL/GenBank/DDBJ databases">
        <authorList>
            <person name="Varghese N."/>
            <person name="Submissions S."/>
        </authorList>
    </citation>
    <scope>NUCLEOTIDE SEQUENCE [LARGE SCALE GENOMIC DNA]</scope>
    <source>
        <strain evidence="2 3">DSM 17919</strain>
    </source>
</reference>